<reference evidence="2" key="1">
    <citation type="journal article" date="2017" name="Nat. Ecol. Evol.">
        <title>Genome expansion and lineage-specific genetic innovations in the forest pathogenic fungi Armillaria.</title>
        <authorList>
            <person name="Sipos G."/>
            <person name="Prasanna A.N."/>
            <person name="Walter M.C."/>
            <person name="O'Connor E."/>
            <person name="Balint B."/>
            <person name="Krizsan K."/>
            <person name="Kiss B."/>
            <person name="Hess J."/>
            <person name="Varga T."/>
            <person name="Slot J."/>
            <person name="Riley R."/>
            <person name="Boka B."/>
            <person name="Rigling D."/>
            <person name="Barry K."/>
            <person name="Lee J."/>
            <person name="Mihaltcheva S."/>
            <person name="LaButti K."/>
            <person name="Lipzen A."/>
            <person name="Waldron R."/>
            <person name="Moloney N.M."/>
            <person name="Sperisen C."/>
            <person name="Kredics L."/>
            <person name="Vagvoelgyi C."/>
            <person name="Patrignani A."/>
            <person name="Fitzpatrick D."/>
            <person name="Nagy I."/>
            <person name="Doyle S."/>
            <person name="Anderson J.B."/>
            <person name="Grigoriev I.V."/>
            <person name="Gueldener U."/>
            <person name="Muensterkoetter M."/>
            <person name="Nagy L.G."/>
        </authorList>
    </citation>
    <scope>NUCLEOTIDE SEQUENCE [LARGE SCALE GENOMIC DNA]</scope>
    <source>
        <strain evidence="2">C18/9</strain>
    </source>
</reference>
<protein>
    <submittedName>
        <fullName evidence="1">Uncharacterized protein</fullName>
    </submittedName>
</protein>
<organism evidence="1 2">
    <name type="scientific">Armillaria ostoyae</name>
    <name type="common">Armillaria root rot fungus</name>
    <dbReference type="NCBI Taxonomy" id="47428"/>
    <lineage>
        <taxon>Eukaryota</taxon>
        <taxon>Fungi</taxon>
        <taxon>Dikarya</taxon>
        <taxon>Basidiomycota</taxon>
        <taxon>Agaricomycotina</taxon>
        <taxon>Agaricomycetes</taxon>
        <taxon>Agaricomycetidae</taxon>
        <taxon>Agaricales</taxon>
        <taxon>Marasmiineae</taxon>
        <taxon>Physalacriaceae</taxon>
        <taxon>Armillaria</taxon>
    </lineage>
</organism>
<dbReference type="AlphaFoldDB" id="A0A284QWS9"/>
<name>A0A284QWS9_ARMOS</name>
<evidence type="ECO:0000313" key="1">
    <source>
        <dbReference type="EMBL" id="SJL00914.1"/>
    </source>
</evidence>
<dbReference type="Gene3D" id="3.90.226.10">
    <property type="entry name" value="2-enoyl-CoA Hydratase, Chain A, domain 1"/>
    <property type="match status" value="1"/>
</dbReference>
<dbReference type="Proteomes" id="UP000219338">
    <property type="component" value="Unassembled WGS sequence"/>
</dbReference>
<accession>A0A284QWS9</accession>
<gene>
    <name evidence="1" type="ORF">ARMOST_04228</name>
</gene>
<keyword evidence="2" id="KW-1185">Reference proteome</keyword>
<sequence>MLVPTIIKGMSRGGASALKRTRQIASHMMSTTAEDTVKFESLSELRAYTLNRPEKLNALDEQMLGLLRPKIEVDTLFFYPRIPLTVISQVLEEV</sequence>
<proteinExistence type="predicted"/>
<evidence type="ECO:0000313" key="2">
    <source>
        <dbReference type="Proteomes" id="UP000219338"/>
    </source>
</evidence>
<dbReference type="STRING" id="47428.A0A284QWS9"/>
<dbReference type="OrthoDB" id="1737613at2759"/>
<dbReference type="EMBL" id="FUEG01000002">
    <property type="protein sequence ID" value="SJL00914.1"/>
    <property type="molecule type" value="Genomic_DNA"/>
</dbReference>